<dbReference type="Proteomes" id="UP000244855">
    <property type="component" value="Unassembled WGS sequence"/>
</dbReference>
<keyword evidence="4" id="KW-0274">FAD</keyword>
<accession>A0A2V1DR88</accession>
<dbReference type="OrthoDB" id="7786253at2759"/>
<protein>
    <recommendedName>
        <fullName evidence="6">D-lactate dehydrogenase (cytochrome)</fullName>
        <ecNumber evidence="6">1.1.2.4</ecNumber>
    </recommendedName>
</protein>
<sequence length="477" mass="51367">MTIASVSHIDYDTTPENLSAAQAEFSALLGPDNIDEDQETCVAHSGSRFASADSAHKPSLVLYPKHTEHVSSILKICSKRCIPVVSYSGGTGLSGALAAPHGGICIDFKDMAKIWDLHETDMDVTVQPGVGWMQLNAELAGKGFFFPPDPAPDARIGGMIAMGCSGTNAYRYGTMKDWVVSLTVVLADGTIVKTGNRPRKSSAGYDLTHLIVGSEGTLGIVTEAVLRLTPIPKNPHVAILTFSDTHLAVETALSIATSGAVFDALEFVDQSSLEVVNQSGLFEDRWAEYPTLFLRFSGDEATTQAHSALIKSLSERNKCLDVKISSDPEQVDAWWNVRKLMGKCLIMSMKPGDIFLASDAAVPRSRLADIIVETQEATADVGLFCSTLGHIGDGNVHVAFVCPQELRAKGEQLIQDVQRRALRMEGTITGEHGVGLSLRDMLIEEVGSGGVDMMRNIKLSLDPKGILNPEKIFRIQA</sequence>
<comment type="cofactor">
    <cofactor evidence="1">
        <name>FAD</name>
        <dbReference type="ChEBI" id="CHEBI:57692"/>
    </cofactor>
</comment>
<evidence type="ECO:0000313" key="10">
    <source>
        <dbReference type="Proteomes" id="UP000244855"/>
    </source>
</evidence>
<dbReference type="Gene3D" id="1.10.45.10">
    <property type="entry name" value="Vanillyl-alcohol Oxidase, Chain A, domain 4"/>
    <property type="match status" value="1"/>
</dbReference>
<dbReference type="InterPro" id="IPR016171">
    <property type="entry name" value="Vanillyl_alc_oxidase_C-sub2"/>
</dbReference>
<gene>
    <name evidence="9" type="ORF">DM02DRAFT_592258</name>
</gene>
<dbReference type="SUPFAM" id="SSF55103">
    <property type="entry name" value="FAD-linked oxidases, C-terminal domain"/>
    <property type="match status" value="1"/>
</dbReference>
<evidence type="ECO:0000256" key="7">
    <source>
        <dbReference type="ARBA" id="ARBA00051436"/>
    </source>
</evidence>
<dbReference type="GO" id="GO:0004458">
    <property type="term" value="F:D-lactate dehydrogenase (cytochrome) activity"/>
    <property type="evidence" value="ECO:0007669"/>
    <property type="project" value="UniProtKB-EC"/>
</dbReference>
<dbReference type="InterPro" id="IPR016164">
    <property type="entry name" value="FAD-linked_Oxase-like_C"/>
</dbReference>
<proteinExistence type="inferred from homology"/>
<dbReference type="GO" id="GO:0071949">
    <property type="term" value="F:FAD binding"/>
    <property type="evidence" value="ECO:0007669"/>
    <property type="project" value="InterPro"/>
</dbReference>
<dbReference type="GO" id="GO:0005739">
    <property type="term" value="C:mitochondrion"/>
    <property type="evidence" value="ECO:0007669"/>
    <property type="project" value="TreeGrafter"/>
</dbReference>
<dbReference type="InterPro" id="IPR036318">
    <property type="entry name" value="FAD-bd_PCMH-like_sf"/>
</dbReference>
<organism evidence="9 10">
    <name type="scientific">Periconia macrospinosa</name>
    <dbReference type="NCBI Taxonomy" id="97972"/>
    <lineage>
        <taxon>Eukaryota</taxon>
        <taxon>Fungi</taxon>
        <taxon>Dikarya</taxon>
        <taxon>Ascomycota</taxon>
        <taxon>Pezizomycotina</taxon>
        <taxon>Dothideomycetes</taxon>
        <taxon>Pleosporomycetidae</taxon>
        <taxon>Pleosporales</taxon>
        <taxon>Massarineae</taxon>
        <taxon>Periconiaceae</taxon>
        <taxon>Periconia</taxon>
    </lineage>
</organism>
<dbReference type="FunFam" id="1.10.45.10:FF:000001">
    <property type="entry name" value="D-lactate dehydrogenase mitochondrial"/>
    <property type="match status" value="1"/>
</dbReference>
<evidence type="ECO:0000259" key="8">
    <source>
        <dbReference type="PROSITE" id="PS51387"/>
    </source>
</evidence>
<dbReference type="FunFam" id="3.30.70.2740:FF:000001">
    <property type="entry name" value="D-lactate dehydrogenase mitochondrial"/>
    <property type="match status" value="1"/>
</dbReference>
<evidence type="ECO:0000313" key="9">
    <source>
        <dbReference type="EMBL" id="PVI00773.1"/>
    </source>
</evidence>
<dbReference type="Gene3D" id="3.30.465.10">
    <property type="match status" value="1"/>
</dbReference>
<reference evidence="9 10" key="1">
    <citation type="journal article" date="2018" name="Sci. Rep.">
        <title>Comparative genomics provides insights into the lifestyle and reveals functional heterogeneity of dark septate endophytic fungi.</title>
        <authorList>
            <person name="Knapp D.G."/>
            <person name="Nemeth J.B."/>
            <person name="Barry K."/>
            <person name="Hainaut M."/>
            <person name="Henrissat B."/>
            <person name="Johnson J."/>
            <person name="Kuo A."/>
            <person name="Lim J.H.P."/>
            <person name="Lipzen A."/>
            <person name="Nolan M."/>
            <person name="Ohm R.A."/>
            <person name="Tamas L."/>
            <person name="Grigoriev I.V."/>
            <person name="Spatafora J.W."/>
            <person name="Nagy L.G."/>
            <person name="Kovacs G.M."/>
        </authorList>
    </citation>
    <scope>NUCLEOTIDE SEQUENCE [LARGE SCALE GENOMIC DNA]</scope>
    <source>
        <strain evidence="9 10">DSE2036</strain>
    </source>
</reference>
<dbReference type="EC" id="1.1.2.4" evidence="6"/>
<dbReference type="STRING" id="97972.A0A2V1DR88"/>
<keyword evidence="5" id="KW-0560">Oxidoreductase</keyword>
<keyword evidence="10" id="KW-1185">Reference proteome</keyword>
<name>A0A2V1DR88_9PLEO</name>
<dbReference type="InterPro" id="IPR016166">
    <property type="entry name" value="FAD-bd_PCMH"/>
</dbReference>
<comment type="similarity">
    <text evidence="2">Belongs to the FAD-binding oxidoreductase/transferase type 4 family.</text>
</comment>
<dbReference type="AlphaFoldDB" id="A0A2V1DR88"/>
<dbReference type="GO" id="GO:0008720">
    <property type="term" value="F:D-lactate dehydrogenase (NAD+) activity"/>
    <property type="evidence" value="ECO:0007669"/>
    <property type="project" value="TreeGrafter"/>
</dbReference>
<keyword evidence="3" id="KW-0285">Flavoprotein</keyword>
<comment type="catalytic activity">
    <reaction evidence="7">
        <text>(R)-lactate + 2 Fe(III)-[cytochrome c] = 2 Fe(II)-[cytochrome c] + pyruvate + 2 H(+)</text>
        <dbReference type="Rhea" id="RHEA:13521"/>
        <dbReference type="Rhea" id="RHEA-COMP:10350"/>
        <dbReference type="Rhea" id="RHEA-COMP:14399"/>
        <dbReference type="ChEBI" id="CHEBI:15361"/>
        <dbReference type="ChEBI" id="CHEBI:15378"/>
        <dbReference type="ChEBI" id="CHEBI:16004"/>
        <dbReference type="ChEBI" id="CHEBI:29033"/>
        <dbReference type="ChEBI" id="CHEBI:29034"/>
        <dbReference type="EC" id="1.1.2.4"/>
    </reaction>
</comment>
<dbReference type="InterPro" id="IPR016169">
    <property type="entry name" value="FAD-bd_PCMH_sub2"/>
</dbReference>
<evidence type="ECO:0000256" key="3">
    <source>
        <dbReference type="ARBA" id="ARBA00022630"/>
    </source>
</evidence>
<dbReference type="PANTHER" id="PTHR11748">
    <property type="entry name" value="D-LACTATE DEHYDROGENASE"/>
    <property type="match status" value="1"/>
</dbReference>
<dbReference type="FunFam" id="3.30.465.10:FF:000014">
    <property type="entry name" value="D-lactate dehydrogenase (Cytochrome), putative"/>
    <property type="match status" value="1"/>
</dbReference>
<dbReference type="GO" id="GO:1903457">
    <property type="term" value="P:lactate catabolic process"/>
    <property type="evidence" value="ECO:0007669"/>
    <property type="project" value="TreeGrafter"/>
</dbReference>
<dbReference type="PANTHER" id="PTHR11748:SF116">
    <property type="entry name" value="D-LACTATE DEHYDROGENASE (CYTOCHROME) (AFU_ORTHOLOGUE AFUA_7G02560)"/>
    <property type="match status" value="1"/>
</dbReference>
<dbReference type="PROSITE" id="PS51387">
    <property type="entry name" value="FAD_PCMH"/>
    <property type="match status" value="1"/>
</dbReference>
<dbReference type="EMBL" id="KZ805368">
    <property type="protein sequence ID" value="PVI00773.1"/>
    <property type="molecule type" value="Genomic_DNA"/>
</dbReference>
<dbReference type="Pfam" id="PF01565">
    <property type="entry name" value="FAD_binding_4"/>
    <property type="match status" value="1"/>
</dbReference>
<evidence type="ECO:0000256" key="1">
    <source>
        <dbReference type="ARBA" id="ARBA00001974"/>
    </source>
</evidence>
<feature type="domain" description="FAD-binding PCMH-type" evidence="8">
    <location>
        <begin position="54"/>
        <end position="231"/>
    </location>
</feature>
<dbReference type="Gene3D" id="3.30.70.2740">
    <property type="match status" value="1"/>
</dbReference>
<dbReference type="InterPro" id="IPR006094">
    <property type="entry name" value="Oxid_FAD_bind_N"/>
</dbReference>
<dbReference type="InterPro" id="IPR004113">
    <property type="entry name" value="FAD-bd_oxidored_4_C"/>
</dbReference>
<dbReference type="Pfam" id="PF02913">
    <property type="entry name" value="FAD-oxidase_C"/>
    <property type="match status" value="1"/>
</dbReference>
<evidence type="ECO:0000256" key="4">
    <source>
        <dbReference type="ARBA" id="ARBA00022827"/>
    </source>
</evidence>
<dbReference type="SUPFAM" id="SSF56176">
    <property type="entry name" value="FAD-binding/transporter-associated domain-like"/>
    <property type="match status" value="1"/>
</dbReference>
<evidence type="ECO:0000256" key="6">
    <source>
        <dbReference type="ARBA" id="ARBA00038897"/>
    </source>
</evidence>
<evidence type="ECO:0000256" key="5">
    <source>
        <dbReference type="ARBA" id="ARBA00023002"/>
    </source>
</evidence>
<evidence type="ECO:0000256" key="2">
    <source>
        <dbReference type="ARBA" id="ARBA00008000"/>
    </source>
</evidence>